<comment type="caution">
    <text evidence="1">The sequence shown here is derived from an EMBL/GenBank/DDBJ whole genome shotgun (WGS) entry which is preliminary data.</text>
</comment>
<sequence length="37" mass="4353">EVSEVQSDLPLRITEKHELRTKDLDLAVLIQQLIDMY</sequence>
<dbReference type="EMBL" id="BARU01014463">
    <property type="protein sequence ID" value="GAH33220.1"/>
    <property type="molecule type" value="Genomic_DNA"/>
</dbReference>
<accession>X1FL14</accession>
<dbReference type="AlphaFoldDB" id="X1FL14"/>
<gene>
    <name evidence="1" type="ORF">S03H2_25510</name>
</gene>
<name>X1FL14_9ZZZZ</name>
<reference evidence="1" key="1">
    <citation type="journal article" date="2014" name="Front. Microbiol.">
        <title>High frequency of phylogenetically diverse reductive dehalogenase-homologous genes in deep subseafloor sedimentary metagenomes.</title>
        <authorList>
            <person name="Kawai M."/>
            <person name="Futagami T."/>
            <person name="Toyoda A."/>
            <person name="Takaki Y."/>
            <person name="Nishi S."/>
            <person name="Hori S."/>
            <person name="Arai W."/>
            <person name="Tsubouchi T."/>
            <person name="Morono Y."/>
            <person name="Uchiyama I."/>
            <person name="Ito T."/>
            <person name="Fujiyama A."/>
            <person name="Inagaki F."/>
            <person name="Takami H."/>
        </authorList>
    </citation>
    <scope>NUCLEOTIDE SEQUENCE</scope>
    <source>
        <strain evidence="1">Expedition CK06-06</strain>
    </source>
</reference>
<proteinExistence type="predicted"/>
<evidence type="ECO:0000313" key="1">
    <source>
        <dbReference type="EMBL" id="GAH33220.1"/>
    </source>
</evidence>
<protein>
    <submittedName>
        <fullName evidence="1">Uncharacterized protein</fullName>
    </submittedName>
</protein>
<organism evidence="1">
    <name type="scientific">marine sediment metagenome</name>
    <dbReference type="NCBI Taxonomy" id="412755"/>
    <lineage>
        <taxon>unclassified sequences</taxon>
        <taxon>metagenomes</taxon>
        <taxon>ecological metagenomes</taxon>
    </lineage>
</organism>
<feature type="non-terminal residue" evidence="1">
    <location>
        <position position="1"/>
    </location>
</feature>